<accession>A0A0D2AI85</accession>
<gene>
    <name evidence="7" type="ORF">PV09_02997</name>
</gene>
<protein>
    <recommendedName>
        <fullName evidence="3 6">Queuosine 5'-phosphate N-glycosylase/hydrolase</fullName>
        <ecNumber evidence="6">3.2.2.-</ecNumber>
    </recommendedName>
    <alternativeName>
        <fullName evidence="4 6">Queuosine-nucleotide N-glycosylase/hydrolase</fullName>
    </alternativeName>
</protein>
<dbReference type="OrthoDB" id="416777at2759"/>
<dbReference type="HOGENOM" id="CLU_036001_2_1_1"/>
<evidence type="ECO:0000256" key="1">
    <source>
        <dbReference type="ARBA" id="ARBA00022801"/>
    </source>
</evidence>
<reference evidence="7 8" key="1">
    <citation type="submission" date="2015-01" db="EMBL/GenBank/DDBJ databases">
        <title>The Genome Sequence of Ochroconis gallopava CBS43764.</title>
        <authorList>
            <consortium name="The Broad Institute Genomics Platform"/>
            <person name="Cuomo C."/>
            <person name="de Hoog S."/>
            <person name="Gorbushina A."/>
            <person name="Stielow B."/>
            <person name="Teixiera M."/>
            <person name="Abouelleil A."/>
            <person name="Chapman S.B."/>
            <person name="Priest M."/>
            <person name="Young S.K."/>
            <person name="Wortman J."/>
            <person name="Nusbaum C."/>
            <person name="Birren B."/>
        </authorList>
    </citation>
    <scope>NUCLEOTIDE SEQUENCE [LARGE SCALE GENOMIC DNA]</scope>
    <source>
        <strain evidence="7 8">CBS 43764</strain>
    </source>
</reference>
<evidence type="ECO:0000256" key="3">
    <source>
        <dbReference type="ARBA" id="ARBA00035306"/>
    </source>
</evidence>
<name>A0A0D2AI85_9PEZI</name>
<evidence type="ECO:0000256" key="6">
    <source>
        <dbReference type="RuleBase" id="RU365002"/>
    </source>
</evidence>
<dbReference type="EMBL" id="KN847535">
    <property type="protein sequence ID" value="KIW06568.1"/>
    <property type="molecule type" value="Genomic_DNA"/>
</dbReference>
<dbReference type="GO" id="GO:0016787">
    <property type="term" value="F:hydrolase activity"/>
    <property type="evidence" value="ECO:0007669"/>
    <property type="project" value="UniProtKB-KW"/>
</dbReference>
<dbReference type="Pfam" id="PF10343">
    <property type="entry name" value="Q_salvage"/>
    <property type="match status" value="1"/>
</dbReference>
<evidence type="ECO:0000256" key="2">
    <source>
        <dbReference type="ARBA" id="ARBA00035119"/>
    </source>
</evidence>
<sequence>MSDDEADSELLDLLKRSLGLSLGQSTVSPETGVLASAEHVCNNSIDVALDMAGTKAAAALIYNNMRARGYSTQAWSQHELHPKTKDEAALNFIFTMDLLNFSFFSDKIDPDDPECFAIEYRGKRWKGYWSLCAALQRALDEGLYISSPSAWHREAGYSDDVLRHVFRSATSEPMPMLDARIKVLREAADVLFNHFDMKVVNLIKRANNSAAALVNLLAAYFLNFGDEIRFEGRMVRFLKRAQIFVADVWACFDGQGYGRFDDIDKITMFADYRIPQILHTLGALTFSPPLESVIRKQLPIKAGSTWEIEIRGCSIHAVELIRREIAKMDPDTPINAILIDFFLYDTMKELERTNADRSLDVIPHHRTRSIWY</sequence>
<dbReference type="EC" id="3.2.2.-" evidence="6"/>
<dbReference type="Proteomes" id="UP000053259">
    <property type="component" value="Unassembled WGS sequence"/>
</dbReference>
<dbReference type="InParanoid" id="A0A0D2AI85"/>
<keyword evidence="1 6" id="KW-0378">Hydrolase</keyword>
<comment type="similarity">
    <text evidence="2 6">Belongs to the QNG1 protein family.</text>
</comment>
<keyword evidence="8" id="KW-1185">Reference proteome</keyword>
<dbReference type="PANTHER" id="PTHR21314">
    <property type="entry name" value="QUEUOSINE 5'-PHOSPHATE N-GLYCOSYLASE_HYDROLASE-RELATED"/>
    <property type="match status" value="1"/>
</dbReference>
<dbReference type="RefSeq" id="XP_016216437.1">
    <property type="nucleotide sequence ID" value="XM_016356131.1"/>
</dbReference>
<dbReference type="AlphaFoldDB" id="A0A0D2AI85"/>
<evidence type="ECO:0000256" key="5">
    <source>
        <dbReference type="ARBA" id="ARBA00048204"/>
    </source>
</evidence>
<evidence type="ECO:0000313" key="7">
    <source>
        <dbReference type="EMBL" id="KIW06568.1"/>
    </source>
</evidence>
<dbReference type="VEuPathDB" id="FungiDB:PV09_02997"/>
<comment type="function">
    <text evidence="6">Catalyzes the hydrolysis of queuosine 5'-phosphate, releasing the nucleobase queuine (q). Is required for salvage of queuine from exogenous queuosine (Q) that is imported and then converted to queuosine 5'-phosphate intracellularly.</text>
</comment>
<dbReference type="InterPro" id="IPR019438">
    <property type="entry name" value="Q_salvage"/>
</dbReference>
<comment type="catalytic activity">
    <reaction evidence="5 6">
        <text>queuosine 5'-phosphate + H2O = queuine + D-ribose 5-phosphate</text>
        <dbReference type="Rhea" id="RHEA:75387"/>
        <dbReference type="ChEBI" id="CHEBI:15377"/>
        <dbReference type="ChEBI" id="CHEBI:17433"/>
        <dbReference type="ChEBI" id="CHEBI:78346"/>
        <dbReference type="ChEBI" id="CHEBI:194371"/>
    </reaction>
    <physiologicalReaction direction="left-to-right" evidence="5 6">
        <dbReference type="Rhea" id="RHEA:75388"/>
    </physiologicalReaction>
</comment>
<evidence type="ECO:0000256" key="4">
    <source>
        <dbReference type="ARBA" id="ARBA00035393"/>
    </source>
</evidence>
<dbReference type="GO" id="GO:0006400">
    <property type="term" value="P:tRNA modification"/>
    <property type="evidence" value="ECO:0007669"/>
    <property type="project" value="TreeGrafter"/>
</dbReference>
<organism evidence="7 8">
    <name type="scientific">Verruconis gallopava</name>
    <dbReference type="NCBI Taxonomy" id="253628"/>
    <lineage>
        <taxon>Eukaryota</taxon>
        <taxon>Fungi</taxon>
        <taxon>Dikarya</taxon>
        <taxon>Ascomycota</taxon>
        <taxon>Pezizomycotina</taxon>
        <taxon>Dothideomycetes</taxon>
        <taxon>Pleosporomycetidae</taxon>
        <taxon>Venturiales</taxon>
        <taxon>Sympoventuriaceae</taxon>
        <taxon>Verruconis</taxon>
    </lineage>
</organism>
<dbReference type="STRING" id="253628.A0A0D2AI85"/>
<dbReference type="PANTHER" id="PTHR21314:SF0">
    <property type="entry name" value="QUEUOSINE 5'-PHOSPHATE N-GLYCOSYLASE_HYDROLASE"/>
    <property type="match status" value="1"/>
</dbReference>
<dbReference type="GeneID" id="27310970"/>
<proteinExistence type="inferred from homology"/>
<evidence type="ECO:0000313" key="8">
    <source>
        <dbReference type="Proteomes" id="UP000053259"/>
    </source>
</evidence>